<evidence type="ECO:0000313" key="2">
    <source>
        <dbReference type="EMBL" id="MFC4463204.1"/>
    </source>
</evidence>
<feature type="coiled-coil region" evidence="1">
    <location>
        <begin position="23"/>
        <end position="50"/>
    </location>
</feature>
<dbReference type="Proteomes" id="UP001596012">
    <property type="component" value="Unassembled WGS sequence"/>
</dbReference>
<evidence type="ECO:0000313" key="3">
    <source>
        <dbReference type="Proteomes" id="UP001596012"/>
    </source>
</evidence>
<keyword evidence="1" id="KW-0175">Coiled coil</keyword>
<organism evidence="2 3">
    <name type="scientific">Streptomyces xiangluensis</name>
    <dbReference type="NCBI Taxonomy" id="2665720"/>
    <lineage>
        <taxon>Bacteria</taxon>
        <taxon>Bacillati</taxon>
        <taxon>Actinomycetota</taxon>
        <taxon>Actinomycetes</taxon>
        <taxon>Kitasatosporales</taxon>
        <taxon>Streptomycetaceae</taxon>
        <taxon>Streptomyces</taxon>
    </lineage>
</organism>
<reference evidence="3" key="1">
    <citation type="journal article" date="2019" name="Int. J. Syst. Evol. Microbiol.">
        <title>The Global Catalogue of Microorganisms (GCM) 10K type strain sequencing project: providing services to taxonomists for standard genome sequencing and annotation.</title>
        <authorList>
            <consortium name="The Broad Institute Genomics Platform"/>
            <consortium name="The Broad Institute Genome Sequencing Center for Infectious Disease"/>
            <person name="Wu L."/>
            <person name="Ma J."/>
        </authorList>
    </citation>
    <scope>NUCLEOTIDE SEQUENCE [LARGE SCALE GENOMIC DNA]</scope>
    <source>
        <strain evidence="3">DT43</strain>
    </source>
</reference>
<sequence length="55" mass="6121">MATLSLYRPLARTSVFSVSQQDNADAKLRLDEALEDLEASRTANRELTRALNQLG</sequence>
<comment type="caution">
    <text evidence="2">The sequence shown here is derived from an EMBL/GenBank/DDBJ whole genome shotgun (WGS) entry which is preliminary data.</text>
</comment>
<accession>A0ABV8YD16</accession>
<name>A0ABV8YD16_9ACTN</name>
<proteinExistence type="predicted"/>
<dbReference type="EMBL" id="JBHSFG010000002">
    <property type="protein sequence ID" value="MFC4463204.1"/>
    <property type="molecule type" value="Genomic_DNA"/>
</dbReference>
<protein>
    <submittedName>
        <fullName evidence="2">Uncharacterized protein</fullName>
    </submittedName>
</protein>
<evidence type="ECO:0000256" key="1">
    <source>
        <dbReference type="SAM" id="Coils"/>
    </source>
</evidence>
<keyword evidence="3" id="KW-1185">Reference proteome</keyword>
<gene>
    <name evidence="2" type="ORF">ACFPH6_01025</name>
</gene>
<dbReference type="RefSeq" id="WP_386336274.1">
    <property type="nucleotide sequence ID" value="NZ_JBHSFG010000002.1"/>
</dbReference>